<accession>A0A0P0NZX1</accession>
<feature type="transmembrane region" description="Helical" evidence="1">
    <location>
        <begin position="156"/>
        <end position="174"/>
    </location>
</feature>
<feature type="transmembrane region" description="Helical" evidence="1">
    <location>
        <begin position="186"/>
        <end position="204"/>
    </location>
</feature>
<dbReference type="Proteomes" id="UP000056905">
    <property type="component" value="Chromosome"/>
</dbReference>
<feature type="transmembrane region" description="Helical" evidence="1">
    <location>
        <begin position="83"/>
        <end position="113"/>
    </location>
</feature>
<dbReference type="EMBL" id="CP013002">
    <property type="protein sequence ID" value="ALL13548.1"/>
    <property type="molecule type" value="Genomic_DNA"/>
</dbReference>
<keyword evidence="1" id="KW-1133">Transmembrane helix</keyword>
<dbReference type="KEGG" id="chq:AQ619_09390"/>
<proteinExistence type="predicted"/>
<dbReference type="RefSeq" id="WP_062146651.1">
    <property type="nucleotide sequence ID" value="NZ_CP013002.1"/>
</dbReference>
<dbReference type="PANTHER" id="PTHR23028">
    <property type="entry name" value="ACETYLTRANSFERASE"/>
    <property type="match status" value="1"/>
</dbReference>
<dbReference type="InterPro" id="IPR002656">
    <property type="entry name" value="Acyl_transf_3_dom"/>
</dbReference>
<evidence type="ECO:0000259" key="2">
    <source>
        <dbReference type="Pfam" id="PF01757"/>
    </source>
</evidence>
<dbReference type="OrthoDB" id="9796461at2"/>
<dbReference type="STRING" id="69395.AQ619_09390"/>
<evidence type="ECO:0000256" key="1">
    <source>
        <dbReference type="SAM" id="Phobius"/>
    </source>
</evidence>
<keyword evidence="3" id="KW-0012">Acyltransferase</keyword>
<reference evidence="3 4" key="1">
    <citation type="submission" date="2015-10" db="EMBL/GenBank/DDBJ databases">
        <title>Conservation of the essential genome among Caulobacter and Brevundimonas species.</title>
        <authorList>
            <person name="Scott D."/>
            <person name="Ely B."/>
        </authorList>
    </citation>
    <scope>NUCLEOTIDE SEQUENCE [LARGE SCALE GENOMIC DNA]</scope>
    <source>
        <strain evidence="3 4">CB4</strain>
    </source>
</reference>
<protein>
    <submittedName>
        <fullName evidence="3">Acyltransferase</fullName>
    </submittedName>
</protein>
<feature type="transmembrane region" description="Helical" evidence="1">
    <location>
        <begin position="305"/>
        <end position="324"/>
    </location>
</feature>
<keyword evidence="1" id="KW-0472">Membrane</keyword>
<dbReference type="InterPro" id="IPR050879">
    <property type="entry name" value="Acyltransferase_3"/>
</dbReference>
<feature type="transmembrane region" description="Helical" evidence="1">
    <location>
        <begin position="41"/>
        <end position="62"/>
    </location>
</feature>
<feature type="transmembrane region" description="Helical" evidence="1">
    <location>
        <begin position="16"/>
        <end position="35"/>
    </location>
</feature>
<dbReference type="Pfam" id="PF01757">
    <property type="entry name" value="Acyl_transf_3"/>
    <property type="match status" value="1"/>
</dbReference>
<dbReference type="GO" id="GO:0016747">
    <property type="term" value="F:acyltransferase activity, transferring groups other than amino-acyl groups"/>
    <property type="evidence" value="ECO:0007669"/>
    <property type="project" value="InterPro"/>
</dbReference>
<dbReference type="AlphaFoldDB" id="A0A0P0NZX1"/>
<keyword evidence="4" id="KW-1185">Reference proteome</keyword>
<feature type="transmembrane region" description="Helical" evidence="1">
    <location>
        <begin position="237"/>
        <end position="255"/>
    </location>
</feature>
<sequence>MGPGIEVGRRYEALDGLRGLAAVGVLLYHLGGWTYRPWLMAHGYLAVDFFFCLSGFVLAHAYGTRDISWPSFMRARLIRVWPLIALSMVAGALVMIGHRDGIIACLLMGLLVLPRIWVGDEDSFSPLFPLNPPAWSLFLELLASALWFPARRLSTLWLVLVIVVSGGVLIGIAYGMGGVQTGWDRATYWIGVIRTIFPFALGWACYRIQPYLRIGAPVWLLALVLLAVLAMPPLDYTATYDLVCVAIVFPLIVLLGHRDPQGRRGALCRVSGEISYPLYALHWVLWELLLRAFRALGGKGYPEGFVALAVVLILAGAWVALRTYDMPVRRWMKLRARVGVAQADGARVQNRVS</sequence>
<feature type="transmembrane region" description="Helical" evidence="1">
    <location>
        <begin position="211"/>
        <end position="231"/>
    </location>
</feature>
<evidence type="ECO:0000313" key="4">
    <source>
        <dbReference type="Proteomes" id="UP000056905"/>
    </source>
</evidence>
<keyword evidence="3" id="KW-0808">Transferase</keyword>
<feature type="domain" description="Acyltransferase 3" evidence="2">
    <location>
        <begin position="12"/>
        <end position="319"/>
    </location>
</feature>
<feature type="transmembrane region" description="Helical" evidence="1">
    <location>
        <begin position="133"/>
        <end position="149"/>
    </location>
</feature>
<gene>
    <name evidence="3" type="ORF">AQ619_09390</name>
</gene>
<organism evidence="3 4">
    <name type="scientific">Caulobacter henricii</name>
    <dbReference type="NCBI Taxonomy" id="69395"/>
    <lineage>
        <taxon>Bacteria</taxon>
        <taxon>Pseudomonadati</taxon>
        <taxon>Pseudomonadota</taxon>
        <taxon>Alphaproteobacteria</taxon>
        <taxon>Caulobacterales</taxon>
        <taxon>Caulobacteraceae</taxon>
        <taxon>Caulobacter</taxon>
    </lineage>
</organism>
<dbReference type="PANTHER" id="PTHR23028:SF134">
    <property type="entry name" value="PUTATIVE (AFU_ORTHOLOGUE AFUA_4G08520)-RELATED"/>
    <property type="match status" value="1"/>
</dbReference>
<feature type="transmembrane region" description="Helical" evidence="1">
    <location>
        <begin position="276"/>
        <end position="293"/>
    </location>
</feature>
<keyword evidence="1" id="KW-0812">Transmembrane</keyword>
<name>A0A0P0NZX1_9CAUL</name>
<evidence type="ECO:0000313" key="3">
    <source>
        <dbReference type="EMBL" id="ALL13548.1"/>
    </source>
</evidence>